<dbReference type="InterPro" id="IPR036188">
    <property type="entry name" value="FAD/NAD-bd_sf"/>
</dbReference>
<evidence type="ECO:0000256" key="2">
    <source>
        <dbReference type="ARBA" id="ARBA00022630"/>
    </source>
</evidence>
<evidence type="ECO:0000259" key="6">
    <source>
        <dbReference type="Pfam" id="PF00890"/>
    </source>
</evidence>
<dbReference type="InterPro" id="IPR050315">
    <property type="entry name" value="FAD-oxidoreductase_2"/>
</dbReference>
<protein>
    <submittedName>
        <fullName evidence="7">FAD-binding protein</fullName>
    </submittedName>
</protein>
<reference evidence="8" key="1">
    <citation type="submission" date="2020-05" db="EMBL/GenBank/DDBJ databases">
        <title>Novel species in genus Nocardioides.</title>
        <authorList>
            <person name="Zhang G."/>
        </authorList>
    </citation>
    <scope>NUCLEOTIDE SEQUENCE [LARGE SCALE GENOMIC DNA]</scope>
    <source>
        <strain evidence="8">zg-1050</strain>
    </source>
</reference>
<evidence type="ECO:0000313" key="8">
    <source>
        <dbReference type="Proteomes" id="UP000503297"/>
    </source>
</evidence>
<dbReference type="EMBL" id="CP053716">
    <property type="protein sequence ID" value="QKF06727.1"/>
    <property type="molecule type" value="Genomic_DNA"/>
</dbReference>
<evidence type="ECO:0000256" key="5">
    <source>
        <dbReference type="SAM" id="MobiDB-lite"/>
    </source>
</evidence>
<keyword evidence="2" id="KW-0285">Flavoprotein</keyword>
<dbReference type="PRINTS" id="PR00411">
    <property type="entry name" value="PNDRDTASEI"/>
</dbReference>
<evidence type="ECO:0000256" key="1">
    <source>
        <dbReference type="ARBA" id="ARBA00001974"/>
    </source>
</evidence>
<organism evidence="7 8">
    <name type="scientific">Berryella wangjianweii</name>
    <dbReference type="NCBI Taxonomy" id="2734634"/>
    <lineage>
        <taxon>Bacteria</taxon>
        <taxon>Bacillati</taxon>
        <taxon>Actinomycetota</taxon>
        <taxon>Coriobacteriia</taxon>
        <taxon>Eggerthellales</taxon>
        <taxon>Eggerthellaceae</taxon>
        <taxon>Berryella</taxon>
    </lineage>
</organism>
<dbReference type="SUPFAM" id="SSF51905">
    <property type="entry name" value="FAD/NAD(P)-binding domain"/>
    <property type="match status" value="1"/>
</dbReference>
<dbReference type="InterPro" id="IPR027477">
    <property type="entry name" value="Succ_DH/fumarate_Rdtase_cat_sf"/>
</dbReference>
<sequence>MAERIENGAARPADEHAVEGPGARRSCTRRGFVGLAAAAAGAAVATAAPQAAWAVDPGTIGDWAKDGSLTPAVPPSSEGNATGGGDGTYRDHTAAAFPANDATPIPPRPVPATWDYECDVVVVGAGGGGLNAAARSAELGARVICVESAGLQGGNAQSAGMCAILGGSRLQEERRFALPSYPFDAQKMTDWAMDEYHFAADPLLIHRIAEGGGKCIDWMADCGVQWRLGEIPVYVAPKNATLDHHVLKMKDATDAMFSYAMRKGADFRFQCPATALVQDDTGRIVGIYAREGYEREVSIKAERAVILTAGGFCNNKALLDKYIPTAAMGCASSYLPLGETGECFRMGLGVSADVSGFNSSASFDGGVDWASEGGQWARFLYDGMTQLSRQPWLTIDRAGNRLRYMDSRVKKDGAAAIYALGDLATVQMAVPGHRSYIIFDANFEDHLAGFGQEHCRKLISPDLEQIEKVPEHYRDWHHGVEDAIEADVLKRRDTLEELEADLGFAPGVLVGAVEKWNACCEAGKDDFMYPMPPEWLHKVATPPFYGCRIGGNIYGTKAGLMVNDRMQVLSTTGLPIPGLYAGWHTAGGACGENSYVGDAILGSLLGDVSLAFCGGFLCGTFANGAELD</sequence>
<dbReference type="RefSeq" id="WP_173163373.1">
    <property type="nucleotide sequence ID" value="NZ_CP053716.1"/>
</dbReference>
<accession>A0A6M8IZK6</accession>
<feature type="region of interest" description="Disordered" evidence="5">
    <location>
        <begin position="66"/>
        <end position="87"/>
    </location>
</feature>
<dbReference type="GO" id="GO:0033765">
    <property type="term" value="F:steroid dehydrogenase activity, acting on the CH-CH group of donors"/>
    <property type="evidence" value="ECO:0007669"/>
    <property type="project" value="UniProtKB-ARBA"/>
</dbReference>
<evidence type="ECO:0000256" key="3">
    <source>
        <dbReference type="ARBA" id="ARBA00022827"/>
    </source>
</evidence>
<dbReference type="PANTHER" id="PTHR43400:SF7">
    <property type="entry name" value="FAD-DEPENDENT OXIDOREDUCTASE 2 FAD BINDING DOMAIN-CONTAINING PROTEIN"/>
    <property type="match status" value="1"/>
</dbReference>
<dbReference type="InterPro" id="IPR006311">
    <property type="entry name" value="TAT_signal"/>
</dbReference>
<keyword evidence="8" id="KW-1185">Reference proteome</keyword>
<evidence type="ECO:0000256" key="4">
    <source>
        <dbReference type="ARBA" id="ARBA00023002"/>
    </source>
</evidence>
<dbReference type="Gene3D" id="3.90.700.10">
    <property type="entry name" value="Succinate dehydrogenase/fumarate reductase flavoprotein, catalytic domain"/>
    <property type="match status" value="1"/>
</dbReference>
<feature type="region of interest" description="Disordered" evidence="5">
    <location>
        <begin position="1"/>
        <end position="25"/>
    </location>
</feature>
<dbReference type="PANTHER" id="PTHR43400">
    <property type="entry name" value="FUMARATE REDUCTASE"/>
    <property type="match status" value="1"/>
</dbReference>
<keyword evidence="4" id="KW-0560">Oxidoreductase</keyword>
<evidence type="ECO:0000313" key="7">
    <source>
        <dbReference type="EMBL" id="QKF06727.1"/>
    </source>
</evidence>
<dbReference type="Pfam" id="PF00890">
    <property type="entry name" value="FAD_binding_2"/>
    <property type="match status" value="1"/>
</dbReference>
<dbReference type="PROSITE" id="PS51318">
    <property type="entry name" value="TAT"/>
    <property type="match status" value="1"/>
</dbReference>
<dbReference type="AlphaFoldDB" id="A0A6M8IZK6"/>
<feature type="compositionally biased region" description="Basic and acidic residues" evidence="5">
    <location>
        <begin position="1"/>
        <end position="18"/>
    </location>
</feature>
<dbReference type="Proteomes" id="UP000503297">
    <property type="component" value="Chromosome"/>
</dbReference>
<proteinExistence type="predicted"/>
<name>A0A6M8IZK6_9ACTN</name>
<gene>
    <name evidence="7" type="ORF">HLV38_00275</name>
</gene>
<dbReference type="InterPro" id="IPR003953">
    <property type="entry name" value="FAD-dep_OxRdtase_2_FAD-bd"/>
</dbReference>
<dbReference type="SUPFAM" id="SSF56425">
    <property type="entry name" value="Succinate dehydrogenase/fumarate reductase flavoprotein, catalytic domain"/>
    <property type="match status" value="1"/>
</dbReference>
<dbReference type="Gene3D" id="3.50.50.60">
    <property type="entry name" value="FAD/NAD(P)-binding domain"/>
    <property type="match status" value="1"/>
</dbReference>
<keyword evidence="3" id="KW-0274">FAD</keyword>
<comment type="cofactor">
    <cofactor evidence="1">
        <name>FAD</name>
        <dbReference type="ChEBI" id="CHEBI:57692"/>
    </cofactor>
</comment>
<dbReference type="KEGG" id="bwa:HLV38_00275"/>
<feature type="domain" description="FAD-dependent oxidoreductase 2 FAD-binding" evidence="6">
    <location>
        <begin position="119"/>
        <end position="581"/>
    </location>
</feature>